<dbReference type="KEGG" id="sphc:CVN68_08620"/>
<evidence type="ECO:0000313" key="3">
    <source>
        <dbReference type="Proteomes" id="UP000229081"/>
    </source>
</evidence>
<keyword evidence="1" id="KW-1133">Transmembrane helix</keyword>
<organism evidence="2 3">
    <name type="scientific">Sphingomonas psychrotolerans</name>
    <dbReference type="NCBI Taxonomy" id="1327635"/>
    <lineage>
        <taxon>Bacteria</taxon>
        <taxon>Pseudomonadati</taxon>
        <taxon>Pseudomonadota</taxon>
        <taxon>Alphaproteobacteria</taxon>
        <taxon>Sphingomonadales</taxon>
        <taxon>Sphingomonadaceae</taxon>
        <taxon>Sphingomonas</taxon>
    </lineage>
</organism>
<gene>
    <name evidence="2" type="ORF">CVN68_08620</name>
</gene>
<proteinExistence type="predicted"/>
<name>A0A2K8MDQ7_9SPHN</name>
<dbReference type="RefSeq" id="WP_100281841.1">
    <property type="nucleotide sequence ID" value="NZ_CP024923.1"/>
</dbReference>
<reference evidence="2 3" key="1">
    <citation type="submission" date="2017-11" db="EMBL/GenBank/DDBJ databases">
        <title>Complete genome sequence of Sphingomonas sp. Strain Cra20, a psychrotolerant potential plant growth promoting rhizobacteria.</title>
        <authorList>
            <person name="Luo Y."/>
        </authorList>
    </citation>
    <scope>NUCLEOTIDE SEQUENCE [LARGE SCALE GENOMIC DNA]</scope>
    <source>
        <strain evidence="2 3">Cra20</strain>
    </source>
</reference>
<protein>
    <submittedName>
        <fullName evidence="2">Uncharacterized protein</fullName>
    </submittedName>
</protein>
<keyword evidence="1" id="KW-0472">Membrane</keyword>
<feature type="transmembrane region" description="Helical" evidence="1">
    <location>
        <begin position="44"/>
        <end position="67"/>
    </location>
</feature>
<sequence>MQSDDLETSAPAPSLVHRLVAVARRRRAGAAGTPATTAWPQGRIAALVGVLIAAGPLTTIAGAKLLAGQQRAAAARIEGDASPRIAAAKAATEARAQIDAVLRRGTLGATIEALARALPADATLVRAGRTAQGVLEIEVAAADPDRLRAALRRAPAFARLRNTGQRQADAKMIVTFAGAAP</sequence>
<accession>A0A2K8MDQ7</accession>
<evidence type="ECO:0000256" key="1">
    <source>
        <dbReference type="SAM" id="Phobius"/>
    </source>
</evidence>
<dbReference type="AlphaFoldDB" id="A0A2K8MDQ7"/>
<keyword evidence="1" id="KW-0812">Transmembrane</keyword>
<dbReference type="Proteomes" id="UP000229081">
    <property type="component" value="Chromosome"/>
</dbReference>
<dbReference type="EMBL" id="CP024923">
    <property type="protein sequence ID" value="ATY32032.1"/>
    <property type="molecule type" value="Genomic_DNA"/>
</dbReference>
<evidence type="ECO:0000313" key="2">
    <source>
        <dbReference type="EMBL" id="ATY32032.1"/>
    </source>
</evidence>
<keyword evidence="3" id="KW-1185">Reference proteome</keyword>
<dbReference type="OrthoDB" id="7574318at2"/>